<evidence type="ECO:0000313" key="1">
    <source>
        <dbReference type="EMBL" id="SHF56466.1"/>
    </source>
</evidence>
<gene>
    <name evidence="1" type="ORF">SAMN02745753_02199</name>
</gene>
<protein>
    <recommendedName>
        <fullName evidence="3">DUF2971 domain-containing protein</fullName>
    </recommendedName>
</protein>
<accession>A0A1M5CP69</accession>
<dbReference type="OrthoDB" id="4119964at2"/>
<dbReference type="STRING" id="1122206.SAMN02745753_02199"/>
<dbReference type="RefSeq" id="WP_072839746.1">
    <property type="nucleotide sequence ID" value="NZ_FQVF01000009.1"/>
</dbReference>
<organism evidence="1 2">
    <name type="scientific">Marinomonas polaris DSM 16579</name>
    <dbReference type="NCBI Taxonomy" id="1122206"/>
    <lineage>
        <taxon>Bacteria</taxon>
        <taxon>Pseudomonadati</taxon>
        <taxon>Pseudomonadota</taxon>
        <taxon>Gammaproteobacteria</taxon>
        <taxon>Oceanospirillales</taxon>
        <taxon>Oceanospirillaceae</taxon>
        <taxon>Marinomonas</taxon>
    </lineage>
</organism>
<dbReference type="Pfam" id="PF11185">
    <property type="entry name" value="DUF2971"/>
    <property type="match status" value="1"/>
</dbReference>
<dbReference type="Proteomes" id="UP000184517">
    <property type="component" value="Unassembled WGS sequence"/>
</dbReference>
<evidence type="ECO:0008006" key="3">
    <source>
        <dbReference type="Google" id="ProtNLM"/>
    </source>
</evidence>
<evidence type="ECO:0000313" key="2">
    <source>
        <dbReference type="Proteomes" id="UP000184517"/>
    </source>
</evidence>
<name>A0A1M5CP69_9GAMM</name>
<sequence length="261" mass="30201">MGSIKVDKKNLLLKGIENGSFPEVLYKYRTVDQARKALENFSFWFASPSSFNDPFDCSLSEKKSPDLNDVKKHLENLGQQKGVIDIAIELFKKDPSTVDGILCRIKKVIDSYGVFALSERFDNILMWSHYSDSHKGIVFGFELKSDLGFFVTPIKVDYRDQYDELNYFKNPNKSAIDTIKIKSSQWEYEKEIRIYKSKFGLYEINKEAIKEVYFGINSSQEDIYEIIGIFESKGLHNVSFYKGEKKHGSFGIDFHIIKINN</sequence>
<dbReference type="InterPro" id="IPR021352">
    <property type="entry name" value="DUF2971"/>
</dbReference>
<dbReference type="AlphaFoldDB" id="A0A1M5CP69"/>
<keyword evidence="2" id="KW-1185">Reference proteome</keyword>
<dbReference type="EMBL" id="FQVF01000009">
    <property type="protein sequence ID" value="SHF56466.1"/>
    <property type="molecule type" value="Genomic_DNA"/>
</dbReference>
<proteinExistence type="predicted"/>
<reference evidence="2" key="1">
    <citation type="submission" date="2016-11" db="EMBL/GenBank/DDBJ databases">
        <authorList>
            <person name="Varghese N."/>
            <person name="Submissions S."/>
        </authorList>
    </citation>
    <scope>NUCLEOTIDE SEQUENCE [LARGE SCALE GENOMIC DNA]</scope>
    <source>
        <strain evidence="2">DSM 16579</strain>
    </source>
</reference>